<protein>
    <submittedName>
        <fullName evidence="1">6103_t:CDS:1</fullName>
    </submittedName>
</protein>
<reference evidence="1" key="1">
    <citation type="submission" date="2021-06" db="EMBL/GenBank/DDBJ databases">
        <authorList>
            <person name="Kallberg Y."/>
            <person name="Tangrot J."/>
            <person name="Rosling A."/>
        </authorList>
    </citation>
    <scope>NUCLEOTIDE SEQUENCE</scope>
    <source>
        <strain evidence="1">AU212A</strain>
    </source>
</reference>
<gene>
    <name evidence="1" type="ORF">SCALOS_LOCUS10678</name>
</gene>
<comment type="caution">
    <text evidence="1">The sequence shown here is derived from an EMBL/GenBank/DDBJ whole genome shotgun (WGS) entry which is preliminary data.</text>
</comment>
<dbReference type="Proteomes" id="UP000789860">
    <property type="component" value="Unassembled WGS sequence"/>
</dbReference>
<name>A0ACA9PGJ6_9GLOM</name>
<proteinExistence type="predicted"/>
<sequence>IIDFEFAGVGEATTYHIIAEFYASGNIIFTDHNYTILSLLRIVQPKENEKIAVGQIYNINSVSRVGEPVTRFRLREALTTQTSKDSLKKVLNAKLSYGQSLTEHAILLANLNPNMKVGTVDISEDSSHLIALESGFAEVDRIIEESSRGRQKA</sequence>
<evidence type="ECO:0000313" key="2">
    <source>
        <dbReference type="Proteomes" id="UP000789860"/>
    </source>
</evidence>
<evidence type="ECO:0000313" key="1">
    <source>
        <dbReference type="EMBL" id="CAG8705861.1"/>
    </source>
</evidence>
<organism evidence="1 2">
    <name type="scientific">Scutellospora calospora</name>
    <dbReference type="NCBI Taxonomy" id="85575"/>
    <lineage>
        <taxon>Eukaryota</taxon>
        <taxon>Fungi</taxon>
        <taxon>Fungi incertae sedis</taxon>
        <taxon>Mucoromycota</taxon>
        <taxon>Glomeromycotina</taxon>
        <taxon>Glomeromycetes</taxon>
        <taxon>Diversisporales</taxon>
        <taxon>Gigasporaceae</taxon>
        <taxon>Scutellospora</taxon>
    </lineage>
</organism>
<feature type="non-terminal residue" evidence="1">
    <location>
        <position position="1"/>
    </location>
</feature>
<dbReference type="EMBL" id="CAJVPM010041320">
    <property type="protein sequence ID" value="CAG8705861.1"/>
    <property type="molecule type" value="Genomic_DNA"/>
</dbReference>
<accession>A0ACA9PGJ6</accession>
<keyword evidence="2" id="KW-1185">Reference proteome</keyword>